<accession>A0A0A8ZN33</accession>
<protein>
    <submittedName>
        <fullName evidence="1">Uncharacterized protein</fullName>
    </submittedName>
</protein>
<reference evidence="1" key="1">
    <citation type="submission" date="2014-09" db="EMBL/GenBank/DDBJ databases">
        <authorList>
            <person name="Magalhaes I.L.F."/>
            <person name="Oliveira U."/>
            <person name="Santos F.R."/>
            <person name="Vidigal T.H.D.A."/>
            <person name="Brescovit A.D."/>
            <person name="Santos A.J."/>
        </authorList>
    </citation>
    <scope>NUCLEOTIDE SEQUENCE</scope>
    <source>
        <tissue evidence="1">Shoot tissue taken approximately 20 cm above the soil surface</tissue>
    </source>
</reference>
<evidence type="ECO:0000313" key="1">
    <source>
        <dbReference type="EMBL" id="JAD38120.1"/>
    </source>
</evidence>
<name>A0A0A8ZN33_ARUDO</name>
<proteinExistence type="predicted"/>
<dbReference type="AlphaFoldDB" id="A0A0A8ZN33"/>
<reference evidence="1" key="2">
    <citation type="journal article" date="2015" name="Data Brief">
        <title>Shoot transcriptome of the giant reed, Arundo donax.</title>
        <authorList>
            <person name="Barrero R.A."/>
            <person name="Guerrero F.D."/>
            <person name="Moolhuijzen P."/>
            <person name="Goolsby J.A."/>
            <person name="Tidwell J."/>
            <person name="Bellgard S.E."/>
            <person name="Bellgard M.I."/>
        </authorList>
    </citation>
    <scope>NUCLEOTIDE SEQUENCE</scope>
    <source>
        <tissue evidence="1">Shoot tissue taken approximately 20 cm above the soil surface</tissue>
    </source>
</reference>
<sequence length="24" mass="2764">MSGQDLSGDYTHRIIRRCQVTPTE</sequence>
<dbReference type="EMBL" id="GBRH01259775">
    <property type="protein sequence ID" value="JAD38120.1"/>
    <property type="molecule type" value="Transcribed_RNA"/>
</dbReference>
<organism evidence="1">
    <name type="scientific">Arundo donax</name>
    <name type="common">Giant reed</name>
    <name type="synonym">Donax arundinaceus</name>
    <dbReference type="NCBI Taxonomy" id="35708"/>
    <lineage>
        <taxon>Eukaryota</taxon>
        <taxon>Viridiplantae</taxon>
        <taxon>Streptophyta</taxon>
        <taxon>Embryophyta</taxon>
        <taxon>Tracheophyta</taxon>
        <taxon>Spermatophyta</taxon>
        <taxon>Magnoliopsida</taxon>
        <taxon>Liliopsida</taxon>
        <taxon>Poales</taxon>
        <taxon>Poaceae</taxon>
        <taxon>PACMAD clade</taxon>
        <taxon>Arundinoideae</taxon>
        <taxon>Arundineae</taxon>
        <taxon>Arundo</taxon>
    </lineage>
</organism>